<keyword evidence="1" id="KW-0732">Signal</keyword>
<accession>A0A4Z2G1V2</accession>
<dbReference type="AlphaFoldDB" id="A0A4Z2G1V2"/>
<reference evidence="2 3" key="1">
    <citation type="submission" date="2019-03" db="EMBL/GenBank/DDBJ databases">
        <title>First draft genome of Liparis tanakae, snailfish: a comprehensive survey of snailfish specific genes.</title>
        <authorList>
            <person name="Kim W."/>
            <person name="Song I."/>
            <person name="Jeong J.-H."/>
            <person name="Kim D."/>
            <person name="Kim S."/>
            <person name="Ryu S."/>
            <person name="Song J.Y."/>
            <person name="Lee S.K."/>
        </authorList>
    </citation>
    <scope>NUCLEOTIDE SEQUENCE [LARGE SCALE GENOMIC DNA]</scope>
    <source>
        <tissue evidence="2">Muscle</tissue>
    </source>
</reference>
<evidence type="ECO:0000313" key="3">
    <source>
        <dbReference type="Proteomes" id="UP000314294"/>
    </source>
</evidence>
<gene>
    <name evidence="2" type="ORF">EYF80_042325</name>
</gene>
<dbReference type="EMBL" id="SRLO01000741">
    <property type="protein sequence ID" value="TNN47477.1"/>
    <property type="molecule type" value="Genomic_DNA"/>
</dbReference>
<evidence type="ECO:0000313" key="2">
    <source>
        <dbReference type="EMBL" id="TNN47477.1"/>
    </source>
</evidence>
<protein>
    <submittedName>
        <fullName evidence="2">Uncharacterized protein</fullName>
    </submittedName>
</protein>
<dbReference type="Proteomes" id="UP000314294">
    <property type="component" value="Unassembled WGS sequence"/>
</dbReference>
<proteinExistence type="predicted"/>
<name>A0A4Z2G1V2_9TELE</name>
<feature type="chain" id="PRO_5021503510" evidence="1">
    <location>
        <begin position="32"/>
        <end position="117"/>
    </location>
</feature>
<keyword evidence="3" id="KW-1185">Reference proteome</keyword>
<evidence type="ECO:0000256" key="1">
    <source>
        <dbReference type="SAM" id="SignalP"/>
    </source>
</evidence>
<feature type="signal peptide" evidence="1">
    <location>
        <begin position="1"/>
        <end position="31"/>
    </location>
</feature>
<organism evidence="2 3">
    <name type="scientific">Liparis tanakae</name>
    <name type="common">Tanaka's snailfish</name>
    <dbReference type="NCBI Taxonomy" id="230148"/>
    <lineage>
        <taxon>Eukaryota</taxon>
        <taxon>Metazoa</taxon>
        <taxon>Chordata</taxon>
        <taxon>Craniata</taxon>
        <taxon>Vertebrata</taxon>
        <taxon>Euteleostomi</taxon>
        <taxon>Actinopterygii</taxon>
        <taxon>Neopterygii</taxon>
        <taxon>Teleostei</taxon>
        <taxon>Neoteleostei</taxon>
        <taxon>Acanthomorphata</taxon>
        <taxon>Eupercaria</taxon>
        <taxon>Perciformes</taxon>
        <taxon>Cottioidei</taxon>
        <taxon>Cottales</taxon>
        <taxon>Liparidae</taxon>
        <taxon>Liparis</taxon>
    </lineage>
</organism>
<sequence>MTKRSSVTVYSISFIPSLVLVFRQLIPEISAAPLTHFTNELTEMAWKGLALGTATPAGLYMKPAGTLYPRLPLLLWVKREREEVLEEHVEEGMWGRGNRQESRLLELQTVSSELKLT</sequence>
<comment type="caution">
    <text evidence="2">The sequence shown here is derived from an EMBL/GenBank/DDBJ whole genome shotgun (WGS) entry which is preliminary data.</text>
</comment>